<dbReference type="SMART" id="SM01382">
    <property type="entry name" value="Ribosomal_L2_C"/>
    <property type="match status" value="1"/>
</dbReference>
<evidence type="ECO:0000259" key="7">
    <source>
        <dbReference type="SMART" id="SM01383"/>
    </source>
</evidence>
<feature type="compositionally biased region" description="Basic and acidic residues" evidence="5">
    <location>
        <begin position="252"/>
        <end position="279"/>
    </location>
</feature>
<keyword evidence="4" id="KW-0694">RNA-binding</keyword>
<evidence type="ECO:0000313" key="8">
    <source>
        <dbReference type="EMBL" id="MDA3615127.1"/>
    </source>
</evidence>
<feature type="domain" description="Large ribosomal subunit protein uL2 C-terminal" evidence="6">
    <location>
        <begin position="124"/>
        <end position="251"/>
    </location>
</feature>
<dbReference type="InterPro" id="IPR012340">
    <property type="entry name" value="NA-bd_OB-fold"/>
</dbReference>
<evidence type="ECO:0000256" key="1">
    <source>
        <dbReference type="ARBA" id="ARBA00005636"/>
    </source>
</evidence>
<keyword evidence="2 4" id="KW-0689">Ribosomal protein</keyword>
<protein>
    <recommendedName>
        <fullName evidence="4">Large ribosomal subunit protein uL2</fullName>
    </recommendedName>
</protein>
<organism evidence="8 9">
    <name type="scientific">Polluticaenibacter yanchengensis</name>
    <dbReference type="NCBI Taxonomy" id="3014562"/>
    <lineage>
        <taxon>Bacteria</taxon>
        <taxon>Pseudomonadati</taxon>
        <taxon>Bacteroidota</taxon>
        <taxon>Chitinophagia</taxon>
        <taxon>Chitinophagales</taxon>
        <taxon>Chitinophagaceae</taxon>
        <taxon>Polluticaenibacter</taxon>
    </lineage>
</organism>
<dbReference type="Gene3D" id="2.30.30.30">
    <property type="match status" value="1"/>
</dbReference>
<gene>
    <name evidence="4 8" type="primary">rplB</name>
    <name evidence="8" type="ORF">O3P16_09935</name>
</gene>
<dbReference type="GO" id="GO:0005840">
    <property type="term" value="C:ribosome"/>
    <property type="evidence" value="ECO:0007669"/>
    <property type="project" value="UniProtKB-KW"/>
</dbReference>
<proteinExistence type="inferred from homology"/>
<keyword evidence="4" id="KW-0699">rRNA-binding</keyword>
<dbReference type="InterPro" id="IPR014722">
    <property type="entry name" value="Rib_uL2_dom2"/>
</dbReference>
<dbReference type="HAMAP" id="MF_01320_B">
    <property type="entry name" value="Ribosomal_uL2_B"/>
    <property type="match status" value="1"/>
</dbReference>
<dbReference type="InterPro" id="IPR022671">
    <property type="entry name" value="Ribosomal_uL2_CS"/>
</dbReference>
<evidence type="ECO:0000259" key="6">
    <source>
        <dbReference type="SMART" id="SM01382"/>
    </source>
</evidence>
<keyword evidence="9" id="KW-1185">Reference proteome</keyword>
<dbReference type="Gene3D" id="2.40.50.140">
    <property type="entry name" value="Nucleic acid-binding proteins"/>
    <property type="match status" value="1"/>
</dbReference>
<comment type="similarity">
    <text evidence="1 4">Belongs to the universal ribosomal protein uL2 family.</text>
</comment>
<dbReference type="RefSeq" id="WP_407031451.1">
    <property type="nucleotide sequence ID" value="NZ_JAQGEF010000010.1"/>
</dbReference>
<dbReference type="InterPro" id="IPR022669">
    <property type="entry name" value="Ribosomal_uL2_C"/>
</dbReference>
<dbReference type="SUPFAM" id="SSF50249">
    <property type="entry name" value="Nucleic acid-binding proteins"/>
    <property type="match status" value="1"/>
</dbReference>
<dbReference type="PANTHER" id="PTHR13691:SF5">
    <property type="entry name" value="LARGE RIBOSOMAL SUBUNIT PROTEIN UL2M"/>
    <property type="match status" value="1"/>
</dbReference>
<dbReference type="Proteomes" id="UP001210231">
    <property type="component" value="Unassembled WGS sequence"/>
</dbReference>
<comment type="function">
    <text evidence="4">One of the primary rRNA binding proteins. Required for association of the 30S and 50S subunits to form the 70S ribosome, for tRNA binding and peptide bond formation. It has been suggested to have peptidyltransferase activity; this is somewhat controversial. Makes several contacts with the 16S rRNA in the 70S ribosome.</text>
</comment>
<dbReference type="Pfam" id="PF03947">
    <property type="entry name" value="Ribosomal_L2_C"/>
    <property type="match status" value="1"/>
</dbReference>
<dbReference type="PIRSF" id="PIRSF002158">
    <property type="entry name" value="Ribosomal_L2"/>
    <property type="match status" value="1"/>
</dbReference>
<evidence type="ECO:0000256" key="2">
    <source>
        <dbReference type="ARBA" id="ARBA00022980"/>
    </source>
</evidence>
<dbReference type="InterPro" id="IPR022666">
    <property type="entry name" value="Ribosomal_uL2_RNA-bd_dom"/>
</dbReference>
<dbReference type="SUPFAM" id="SSF50104">
    <property type="entry name" value="Translation proteins SH3-like domain"/>
    <property type="match status" value="1"/>
</dbReference>
<evidence type="ECO:0000256" key="3">
    <source>
        <dbReference type="ARBA" id="ARBA00023274"/>
    </source>
</evidence>
<evidence type="ECO:0000256" key="5">
    <source>
        <dbReference type="SAM" id="MobiDB-lite"/>
    </source>
</evidence>
<dbReference type="PROSITE" id="PS00467">
    <property type="entry name" value="RIBOSOMAL_L2"/>
    <property type="match status" value="1"/>
</dbReference>
<sequence length="279" mass="30422">MALRKYKPVTAGTRWRIGNAYAEITTNVPEKSLVEAKPKTGGRNFQGRRAMRYIGGGHKQKYRIIDFKRNKRDVEAKVTTIEYDPNRSAFIALVEYADGEKRYIIAPQGIQVGATIIAGDAVAPEVGNALQLKNIPLGTNIHNLEVQPGSGGKLVRSAGSSAQLTNKEEKYAVLKMPSGELRKILINCYATVGVVSNSDHNLQSKGKAGRNVWLGIRPRVRGVAMNPVDHPMGGGEGRASGGHPRSRTGKYAKGEKTRTKGKPSDKLIIQRRDGKKLAK</sequence>
<comment type="caution">
    <text evidence="8">The sequence shown here is derived from an EMBL/GenBank/DDBJ whole genome shotgun (WGS) entry which is preliminary data.</text>
</comment>
<feature type="region of interest" description="Disordered" evidence="5">
    <location>
        <begin position="224"/>
        <end position="279"/>
    </location>
</feature>
<reference evidence="8 9" key="1">
    <citation type="submission" date="2022-12" db="EMBL/GenBank/DDBJ databases">
        <title>Chitinophagaceae gen. sp. nov., a new member of the family Chitinophagaceae, isolated from soil in a chemical factory.</title>
        <authorList>
            <person name="Ke Z."/>
        </authorList>
    </citation>
    <scope>NUCLEOTIDE SEQUENCE [LARGE SCALE GENOMIC DNA]</scope>
    <source>
        <strain evidence="8 9">LY-5</strain>
    </source>
</reference>
<dbReference type="InterPro" id="IPR008991">
    <property type="entry name" value="Translation_prot_SH3-like_sf"/>
</dbReference>
<keyword evidence="3 4" id="KW-0687">Ribonucleoprotein</keyword>
<evidence type="ECO:0000256" key="4">
    <source>
        <dbReference type="HAMAP-Rule" id="MF_01320"/>
    </source>
</evidence>
<name>A0ABT4UJV7_9BACT</name>
<comment type="subunit">
    <text evidence="4">Part of the 50S ribosomal subunit. Forms a bridge to the 30S subunit in the 70S ribosome.</text>
</comment>
<dbReference type="PANTHER" id="PTHR13691">
    <property type="entry name" value="RIBOSOMAL PROTEIN L2"/>
    <property type="match status" value="1"/>
</dbReference>
<dbReference type="InterPro" id="IPR014726">
    <property type="entry name" value="Ribosomal_uL2_dom3"/>
</dbReference>
<dbReference type="Pfam" id="PF00181">
    <property type="entry name" value="Ribosomal_L2_N"/>
    <property type="match status" value="1"/>
</dbReference>
<accession>A0ABT4UJV7</accession>
<feature type="domain" description="Large ribosomal subunit protein uL2 RNA-binding" evidence="7">
    <location>
        <begin position="42"/>
        <end position="118"/>
    </location>
</feature>
<evidence type="ECO:0000313" key="9">
    <source>
        <dbReference type="Proteomes" id="UP001210231"/>
    </source>
</evidence>
<dbReference type="NCBIfam" id="TIGR01171">
    <property type="entry name" value="rplB_bact"/>
    <property type="match status" value="1"/>
</dbReference>
<dbReference type="InterPro" id="IPR002171">
    <property type="entry name" value="Ribosomal_uL2"/>
</dbReference>
<dbReference type="InterPro" id="IPR005880">
    <property type="entry name" value="Ribosomal_uL2_bac/org-type"/>
</dbReference>
<dbReference type="EMBL" id="JAQGEF010000010">
    <property type="protein sequence ID" value="MDA3615127.1"/>
    <property type="molecule type" value="Genomic_DNA"/>
</dbReference>
<dbReference type="SMART" id="SM01383">
    <property type="entry name" value="Ribosomal_L2"/>
    <property type="match status" value="1"/>
</dbReference>
<dbReference type="Gene3D" id="4.10.950.10">
    <property type="entry name" value="Ribosomal protein L2, domain 3"/>
    <property type="match status" value="1"/>
</dbReference>